<protein>
    <recommendedName>
        <fullName evidence="2">LysM domain-containing protein</fullName>
    </recommendedName>
</protein>
<gene>
    <name evidence="3" type="ORF">PHYSODRAFT_315035</name>
</gene>
<evidence type="ECO:0000256" key="1">
    <source>
        <dbReference type="SAM" id="MobiDB-lite"/>
    </source>
</evidence>
<accession>G4ZE93</accession>
<dbReference type="Gene3D" id="3.10.350.10">
    <property type="entry name" value="LysM domain"/>
    <property type="match status" value="2"/>
</dbReference>
<feature type="domain" description="LysM" evidence="2">
    <location>
        <begin position="263"/>
        <end position="311"/>
    </location>
</feature>
<reference evidence="3 4" key="1">
    <citation type="journal article" date="2006" name="Science">
        <title>Phytophthora genome sequences uncover evolutionary origins and mechanisms of pathogenesis.</title>
        <authorList>
            <person name="Tyler B.M."/>
            <person name="Tripathy S."/>
            <person name="Zhang X."/>
            <person name="Dehal P."/>
            <person name="Jiang R.H."/>
            <person name="Aerts A."/>
            <person name="Arredondo F.D."/>
            <person name="Baxter L."/>
            <person name="Bensasson D."/>
            <person name="Beynon J.L."/>
            <person name="Chapman J."/>
            <person name="Damasceno C.M."/>
            <person name="Dorrance A.E."/>
            <person name="Dou D."/>
            <person name="Dickerman A.W."/>
            <person name="Dubchak I.L."/>
            <person name="Garbelotto M."/>
            <person name="Gijzen M."/>
            <person name="Gordon S.G."/>
            <person name="Govers F."/>
            <person name="Grunwald N.J."/>
            <person name="Huang W."/>
            <person name="Ivors K.L."/>
            <person name="Jones R.W."/>
            <person name="Kamoun S."/>
            <person name="Krampis K."/>
            <person name="Lamour K.H."/>
            <person name="Lee M.K."/>
            <person name="McDonald W.H."/>
            <person name="Medina M."/>
            <person name="Meijer H.J."/>
            <person name="Nordberg E.K."/>
            <person name="Maclean D.J."/>
            <person name="Ospina-Giraldo M.D."/>
            <person name="Morris P.F."/>
            <person name="Phuntumart V."/>
            <person name="Putnam N.H."/>
            <person name="Rash S."/>
            <person name="Rose J.K."/>
            <person name="Sakihama Y."/>
            <person name="Salamov A.A."/>
            <person name="Savidor A."/>
            <person name="Scheuring C.F."/>
            <person name="Smith B.M."/>
            <person name="Sobral B.W."/>
            <person name="Terry A."/>
            <person name="Torto-Alalibo T.A."/>
            <person name="Win J."/>
            <person name="Xu Z."/>
            <person name="Zhang H."/>
            <person name="Grigoriev I.V."/>
            <person name="Rokhsar D.S."/>
            <person name="Boore J.L."/>
        </authorList>
    </citation>
    <scope>NUCLEOTIDE SEQUENCE [LARGE SCALE GENOMIC DNA]</scope>
    <source>
        <strain evidence="3 4">P6497</strain>
    </source>
</reference>
<dbReference type="OMA" id="YKTHLVA"/>
<name>G4ZE93_PHYSP</name>
<feature type="domain" description="LysM" evidence="2">
    <location>
        <begin position="28"/>
        <end position="76"/>
    </location>
</feature>
<dbReference type="InParanoid" id="G4ZE93"/>
<dbReference type="SUPFAM" id="SSF54106">
    <property type="entry name" value="LysM domain"/>
    <property type="match status" value="3"/>
</dbReference>
<keyword evidence="4" id="KW-1185">Reference proteome</keyword>
<feature type="region of interest" description="Disordered" evidence="1">
    <location>
        <begin position="313"/>
        <end position="342"/>
    </location>
</feature>
<feature type="compositionally biased region" description="Basic and acidic residues" evidence="1">
    <location>
        <begin position="331"/>
        <end position="342"/>
    </location>
</feature>
<sequence length="342" mass="37856">MYGTVSSSTSASSSRDDLAPPPPTPSPFRYNVQEGDTLAGIALKTQTTEAVLLALNPLLGRKKRHVKLYPGQQLIVEEARAVSLPPPPECIDNGWGQMHLVRAGETLRGIAALYNTTEEILRQDNRRYFPTGERSLLCPGQLLHVRLMNTGEMERDDPALGADADAKASALNAQRDAEATYTGTSAAFARYKTHLVAPSDTFESICKAYSIPYSHFLQINRGRYPVGQRAELVPGERVIVPDLLAAQQAASRRNIAEVKLTKQIHVVKPGDTPEELARRYGMTYDEMREYNRAYFPKGYRGEIRPGYKLVVKRPVDTDNSDSPRQSLPEHSGYRDLDAVSSA</sequence>
<dbReference type="InterPro" id="IPR036779">
    <property type="entry name" value="LysM_dom_sf"/>
</dbReference>
<dbReference type="GeneID" id="20643797"/>
<dbReference type="SMR" id="G4ZE93"/>
<evidence type="ECO:0000313" key="3">
    <source>
        <dbReference type="EMBL" id="EGZ17856.1"/>
    </source>
</evidence>
<dbReference type="KEGG" id="psoj:PHYSODRAFT_315035"/>
<evidence type="ECO:0000313" key="4">
    <source>
        <dbReference type="Proteomes" id="UP000002640"/>
    </source>
</evidence>
<dbReference type="PANTHER" id="PTHR33734">
    <property type="entry name" value="LYSM DOMAIN-CONTAINING GPI-ANCHORED PROTEIN 2"/>
    <property type="match status" value="1"/>
</dbReference>
<dbReference type="CDD" id="cd00118">
    <property type="entry name" value="LysM"/>
    <property type="match status" value="3"/>
</dbReference>
<dbReference type="SMART" id="SM00257">
    <property type="entry name" value="LysM"/>
    <property type="match status" value="4"/>
</dbReference>
<feature type="region of interest" description="Disordered" evidence="1">
    <location>
        <begin position="1"/>
        <end position="27"/>
    </location>
</feature>
<dbReference type="AlphaFoldDB" id="G4ZE93"/>
<proteinExistence type="predicted"/>
<feature type="domain" description="LysM" evidence="2">
    <location>
        <begin position="192"/>
        <end position="240"/>
    </location>
</feature>
<dbReference type="EMBL" id="JH159154">
    <property type="protein sequence ID" value="EGZ17856.1"/>
    <property type="molecule type" value="Genomic_DNA"/>
</dbReference>
<dbReference type="Pfam" id="PF01476">
    <property type="entry name" value="LysM"/>
    <property type="match status" value="4"/>
</dbReference>
<dbReference type="RefSeq" id="XP_009526914.1">
    <property type="nucleotide sequence ID" value="XM_009528619.1"/>
</dbReference>
<dbReference type="InterPro" id="IPR018392">
    <property type="entry name" value="LysM"/>
</dbReference>
<evidence type="ECO:0000259" key="2">
    <source>
        <dbReference type="PROSITE" id="PS51782"/>
    </source>
</evidence>
<dbReference type="PROSITE" id="PS51782">
    <property type="entry name" value="LYSM"/>
    <property type="match status" value="4"/>
</dbReference>
<organism evidence="3 4">
    <name type="scientific">Phytophthora sojae (strain P6497)</name>
    <name type="common">Soybean stem and root rot agent</name>
    <name type="synonym">Phytophthora megasperma f. sp. glycines</name>
    <dbReference type="NCBI Taxonomy" id="1094619"/>
    <lineage>
        <taxon>Eukaryota</taxon>
        <taxon>Sar</taxon>
        <taxon>Stramenopiles</taxon>
        <taxon>Oomycota</taxon>
        <taxon>Peronosporomycetes</taxon>
        <taxon>Peronosporales</taxon>
        <taxon>Peronosporaceae</taxon>
        <taxon>Phytophthora</taxon>
    </lineage>
</organism>
<feature type="domain" description="LysM" evidence="2">
    <location>
        <begin position="97"/>
        <end position="145"/>
    </location>
</feature>
<dbReference type="PANTHER" id="PTHR33734:SF22">
    <property type="entry name" value="MEMBRANE-BOUND LYTIC MUREIN TRANSGLYCOSYLASE D"/>
    <property type="match status" value="1"/>
</dbReference>
<feature type="compositionally biased region" description="Low complexity" evidence="1">
    <location>
        <begin position="1"/>
        <end position="13"/>
    </location>
</feature>
<dbReference type="Proteomes" id="UP000002640">
    <property type="component" value="Unassembled WGS sequence"/>
</dbReference>